<feature type="non-terminal residue" evidence="2">
    <location>
        <position position="39"/>
    </location>
</feature>
<evidence type="ECO:0000256" key="1">
    <source>
        <dbReference type="SAM" id="MobiDB-lite"/>
    </source>
</evidence>
<proteinExistence type="predicted"/>
<dbReference type="Proteomes" id="UP000663881">
    <property type="component" value="Unassembled WGS sequence"/>
</dbReference>
<organism evidence="2 3">
    <name type="scientific">Adineta steineri</name>
    <dbReference type="NCBI Taxonomy" id="433720"/>
    <lineage>
        <taxon>Eukaryota</taxon>
        <taxon>Metazoa</taxon>
        <taxon>Spiralia</taxon>
        <taxon>Gnathifera</taxon>
        <taxon>Rotifera</taxon>
        <taxon>Eurotatoria</taxon>
        <taxon>Bdelloidea</taxon>
        <taxon>Adinetida</taxon>
        <taxon>Adinetidae</taxon>
        <taxon>Adineta</taxon>
    </lineage>
</organism>
<feature type="compositionally biased region" description="Basic and acidic residues" evidence="1">
    <location>
        <begin position="16"/>
        <end position="27"/>
    </location>
</feature>
<sequence length="39" mass="4418">MEDTFKGSVIDEEQHDAEIKKESEKPPRTSSENSIPKSI</sequence>
<accession>A0A820HWA9</accession>
<reference evidence="2" key="1">
    <citation type="submission" date="2021-02" db="EMBL/GenBank/DDBJ databases">
        <authorList>
            <person name="Nowell W R."/>
        </authorList>
    </citation>
    <scope>NUCLEOTIDE SEQUENCE</scope>
</reference>
<feature type="region of interest" description="Disordered" evidence="1">
    <location>
        <begin position="1"/>
        <end position="39"/>
    </location>
</feature>
<evidence type="ECO:0000313" key="3">
    <source>
        <dbReference type="Proteomes" id="UP000663881"/>
    </source>
</evidence>
<comment type="caution">
    <text evidence="2">The sequence shown here is derived from an EMBL/GenBank/DDBJ whole genome shotgun (WGS) entry which is preliminary data.</text>
</comment>
<feature type="compositionally biased region" description="Polar residues" evidence="1">
    <location>
        <begin position="28"/>
        <end position="39"/>
    </location>
</feature>
<gene>
    <name evidence="2" type="ORF">OKA104_LOCUS46148</name>
</gene>
<name>A0A820HWA9_9BILA</name>
<dbReference type="EMBL" id="CAJOAY010016345">
    <property type="protein sequence ID" value="CAF4299919.1"/>
    <property type="molecule type" value="Genomic_DNA"/>
</dbReference>
<protein>
    <submittedName>
        <fullName evidence="2">Uncharacterized protein</fullName>
    </submittedName>
</protein>
<dbReference type="AlphaFoldDB" id="A0A820HWA9"/>
<evidence type="ECO:0000313" key="2">
    <source>
        <dbReference type="EMBL" id="CAF4299919.1"/>
    </source>
</evidence>